<keyword evidence="2" id="KW-0238">DNA-binding</keyword>
<dbReference type="AlphaFoldDB" id="A0A644Z818"/>
<keyword evidence="1" id="KW-0805">Transcription regulation</keyword>
<dbReference type="Gene3D" id="2.10.109.10">
    <property type="entry name" value="Umud Fragment, subunit A"/>
    <property type="match status" value="1"/>
</dbReference>
<feature type="domain" description="HTH cro/C1-type" evidence="4">
    <location>
        <begin position="8"/>
        <end position="63"/>
    </location>
</feature>
<protein>
    <submittedName>
        <fullName evidence="5">LexA repressor</fullName>
        <ecNumber evidence="5">3.4.21.88</ecNumber>
    </submittedName>
</protein>
<dbReference type="InterPro" id="IPR010982">
    <property type="entry name" value="Lambda_DNA-bd_dom_sf"/>
</dbReference>
<keyword evidence="5" id="KW-0378">Hydrolase</keyword>
<dbReference type="GO" id="GO:0003677">
    <property type="term" value="F:DNA binding"/>
    <property type="evidence" value="ECO:0007669"/>
    <property type="project" value="UniProtKB-KW"/>
</dbReference>
<dbReference type="SUPFAM" id="SSF51306">
    <property type="entry name" value="LexA/Signal peptidase"/>
    <property type="match status" value="1"/>
</dbReference>
<proteinExistence type="predicted"/>
<dbReference type="EC" id="3.4.21.88" evidence="5"/>
<accession>A0A644Z818</accession>
<keyword evidence="3" id="KW-0804">Transcription</keyword>
<evidence type="ECO:0000256" key="3">
    <source>
        <dbReference type="ARBA" id="ARBA00023163"/>
    </source>
</evidence>
<dbReference type="Pfam" id="PF01381">
    <property type="entry name" value="HTH_3"/>
    <property type="match status" value="1"/>
</dbReference>
<gene>
    <name evidence="5" type="primary">lexA_30</name>
    <name evidence="5" type="ORF">SDC9_83610</name>
</gene>
<dbReference type="SMART" id="SM00530">
    <property type="entry name" value="HTH_XRE"/>
    <property type="match status" value="1"/>
</dbReference>
<dbReference type="CDD" id="cd00093">
    <property type="entry name" value="HTH_XRE"/>
    <property type="match status" value="1"/>
</dbReference>
<dbReference type="PROSITE" id="PS50943">
    <property type="entry name" value="HTH_CROC1"/>
    <property type="match status" value="1"/>
</dbReference>
<dbReference type="EMBL" id="VSSQ01007797">
    <property type="protein sequence ID" value="MPM37006.1"/>
    <property type="molecule type" value="Genomic_DNA"/>
</dbReference>
<name>A0A644Z818_9ZZZZ</name>
<comment type="caution">
    <text evidence="5">The sequence shown here is derived from an EMBL/GenBank/DDBJ whole genome shotgun (WGS) entry which is preliminary data.</text>
</comment>
<evidence type="ECO:0000259" key="4">
    <source>
        <dbReference type="PROSITE" id="PS50943"/>
    </source>
</evidence>
<dbReference type="GO" id="GO:0004252">
    <property type="term" value="F:serine-type endopeptidase activity"/>
    <property type="evidence" value="ECO:0007669"/>
    <property type="project" value="UniProtKB-EC"/>
</dbReference>
<reference evidence="5" key="1">
    <citation type="submission" date="2019-08" db="EMBL/GenBank/DDBJ databases">
        <authorList>
            <person name="Kucharzyk K."/>
            <person name="Murdoch R.W."/>
            <person name="Higgins S."/>
            <person name="Loffler F."/>
        </authorList>
    </citation>
    <scope>NUCLEOTIDE SEQUENCE</scope>
</reference>
<evidence type="ECO:0000256" key="2">
    <source>
        <dbReference type="ARBA" id="ARBA00023125"/>
    </source>
</evidence>
<evidence type="ECO:0000313" key="5">
    <source>
        <dbReference type="EMBL" id="MPM37006.1"/>
    </source>
</evidence>
<dbReference type="InterPro" id="IPR039418">
    <property type="entry name" value="LexA-like"/>
</dbReference>
<dbReference type="CDD" id="cd06529">
    <property type="entry name" value="S24_LexA-like"/>
    <property type="match status" value="1"/>
</dbReference>
<dbReference type="PANTHER" id="PTHR40661:SF3">
    <property type="entry name" value="FELS-1 PROPHAGE TRANSCRIPTIONAL REGULATOR"/>
    <property type="match status" value="1"/>
</dbReference>
<organism evidence="5">
    <name type="scientific">bioreactor metagenome</name>
    <dbReference type="NCBI Taxonomy" id="1076179"/>
    <lineage>
        <taxon>unclassified sequences</taxon>
        <taxon>metagenomes</taxon>
        <taxon>ecological metagenomes</taxon>
    </lineage>
</organism>
<dbReference type="PANTHER" id="PTHR40661">
    <property type="match status" value="1"/>
</dbReference>
<dbReference type="Gene3D" id="1.10.260.40">
    <property type="entry name" value="lambda repressor-like DNA-binding domains"/>
    <property type="match status" value="1"/>
</dbReference>
<dbReference type="InterPro" id="IPR015927">
    <property type="entry name" value="Peptidase_S24_S26A/B/C"/>
</dbReference>
<dbReference type="InterPro" id="IPR036286">
    <property type="entry name" value="LexA/Signal_pep-like_sf"/>
</dbReference>
<sequence length="217" mass="24699">MMTTGEKIKSFRTKKGWSQEYLAELMGYQHKSSINKIEMGKSDLPQSKLLKFAEIFGIEPQELLDISATNEKEDRHEFKSSVVTYPINTIFNLPVIASVRAGYDGVAVEEYQGFEFAYDLKNPEEYVWFRVEGDSMAPLIMNGDLALVRKQSDVDNGDIAIVIYNGDIGTIKKVIKNKNAITLMPLNSEYEAKMIVGEELNQIWIYGKVVEIKRKLN</sequence>
<dbReference type="Pfam" id="PF00717">
    <property type="entry name" value="Peptidase_S24"/>
    <property type="match status" value="1"/>
</dbReference>
<dbReference type="SUPFAM" id="SSF47413">
    <property type="entry name" value="lambda repressor-like DNA-binding domains"/>
    <property type="match status" value="1"/>
</dbReference>
<evidence type="ECO:0000256" key="1">
    <source>
        <dbReference type="ARBA" id="ARBA00023015"/>
    </source>
</evidence>
<dbReference type="InterPro" id="IPR001387">
    <property type="entry name" value="Cro/C1-type_HTH"/>
</dbReference>